<dbReference type="Gene3D" id="2.10.109.10">
    <property type="entry name" value="Umud Fragment, subunit A"/>
    <property type="match status" value="1"/>
</dbReference>
<keyword evidence="1" id="KW-1133">Transmembrane helix</keyword>
<keyword evidence="1" id="KW-0812">Transmembrane</keyword>
<dbReference type="EMBL" id="CP059488">
    <property type="protein sequence ID" value="QQD71944.1"/>
    <property type="molecule type" value="Genomic_DNA"/>
</dbReference>
<dbReference type="GO" id="GO:0006465">
    <property type="term" value="P:signal peptide processing"/>
    <property type="evidence" value="ECO:0007669"/>
    <property type="project" value="InterPro"/>
</dbReference>
<dbReference type="AlphaFoldDB" id="A0A7T4WCB0"/>
<evidence type="ECO:0000256" key="1">
    <source>
        <dbReference type="SAM" id="Phobius"/>
    </source>
</evidence>
<protein>
    <submittedName>
        <fullName evidence="3">S26 family signal peptidase</fullName>
    </submittedName>
</protein>
<evidence type="ECO:0000259" key="2">
    <source>
        <dbReference type="Pfam" id="PF10502"/>
    </source>
</evidence>
<proteinExistence type="predicted"/>
<dbReference type="Pfam" id="PF10502">
    <property type="entry name" value="Peptidase_S26"/>
    <property type="match status" value="1"/>
</dbReference>
<organism evidence="3 4">
    <name type="scientific">Acidithiobacillus ferrivorans</name>
    <dbReference type="NCBI Taxonomy" id="160808"/>
    <lineage>
        <taxon>Bacteria</taxon>
        <taxon>Pseudomonadati</taxon>
        <taxon>Pseudomonadota</taxon>
        <taxon>Acidithiobacillia</taxon>
        <taxon>Acidithiobacillales</taxon>
        <taxon>Acidithiobacillaceae</taxon>
        <taxon>Acidithiobacillus</taxon>
    </lineage>
</organism>
<feature type="domain" description="Peptidase S26" evidence="2">
    <location>
        <begin position="13"/>
        <end position="189"/>
    </location>
</feature>
<accession>A0A7T4WCB0</accession>
<dbReference type="Proteomes" id="UP000595420">
    <property type="component" value="Chromosome"/>
</dbReference>
<dbReference type="RefSeq" id="WP_198660126.1">
    <property type="nucleotide sequence ID" value="NZ_CP059488.1"/>
</dbReference>
<name>A0A7T4WCB0_9PROT</name>
<dbReference type="InterPro" id="IPR019533">
    <property type="entry name" value="Peptidase_S26"/>
</dbReference>
<reference evidence="3 4" key="1">
    <citation type="submission" date="2020-07" db="EMBL/GenBank/DDBJ databases">
        <title>Complete genome sequence analysis of Acidithiobacillus ferrivorans XJFY6S-08 reveals extreme environmental adaptation to alpine acid mine drainage.</title>
        <authorList>
            <person name="Yan L."/>
            <person name="Ni Y."/>
        </authorList>
    </citation>
    <scope>NUCLEOTIDE SEQUENCE [LARGE SCALE GENOMIC DNA]</scope>
    <source>
        <strain evidence="3 4">XJFY6S-08</strain>
    </source>
</reference>
<sequence>MAARKWKHIIGAVATVAMWTVITVGVLTMAVASLSAADRLSLNTTTCFPVGFYQRGNTPVSLKDGDMVYLCPPIHNASMGQAIRRRWISHTSGGPWACPGHLTPFLKKVVALPGQTVLVKSDGEWADGEKLPNSQMMITSPGGRQVIHMPYGSYHIKSGTFWDYAPGNYAYDSRYYGPVPIGNIIGSAKPWLVIPGSQYWLQKGNQE</sequence>
<keyword evidence="1" id="KW-0472">Membrane</keyword>
<evidence type="ECO:0000313" key="4">
    <source>
        <dbReference type="Proteomes" id="UP000595420"/>
    </source>
</evidence>
<feature type="transmembrane region" description="Helical" evidence="1">
    <location>
        <begin position="12"/>
        <end position="37"/>
    </location>
</feature>
<dbReference type="SUPFAM" id="SSF51306">
    <property type="entry name" value="LexA/Signal peptidase"/>
    <property type="match status" value="1"/>
</dbReference>
<gene>
    <name evidence="3" type="ORF">H2515_10965</name>
</gene>
<dbReference type="GO" id="GO:0004252">
    <property type="term" value="F:serine-type endopeptidase activity"/>
    <property type="evidence" value="ECO:0007669"/>
    <property type="project" value="InterPro"/>
</dbReference>
<dbReference type="InterPro" id="IPR036286">
    <property type="entry name" value="LexA/Signal_pep-like_sf"/>
</dbReference>
<evidence type="ECO:0000313" key="3">
    <source>
        <dbReference type="EMBL" id="QQD71944.1"/>
    </source>
</evidence>